<feature type="region of interest" description="Disordered" evidence="9">
    <location>
        <begin position="1"/>
        <end position="34"/>
    </location>
</feature>
<dbReference type="GO" id="GO:0008658">
    <property type="term" value="F:penicillin binding"/>
    <property type="evidence" value="ECO:0007669"/>
    <property type="project" value="InterPro"/>
</dbReference>
<dbReference type="Proteomes" id="UP000298179">
    <property type="component" value="Unassembled WGS sequence"/>
</dbReference>
<dbReference type="GO" id="GO:0071555">
    <property type="term" value="P:cell wall organization"/>
    <property type="evidence" value="ECO:0007669"/>
    <property type="project" value="TreeGrafter"/>
</dbReference>
<organism evidence="11 12">
    <name type="scientific">Jiella endophytica</name>
    <dbReference type="NCBI Taxonomy" id="2558362"/>
    <lineage>
        <taxon>Bacteria</taxon>
        <taxon>Pseudomonadati</taxon>
        <taxon>Pseudomonadota</taxon>
        <taxon>Alphaproteobacteria</taxon>
        <taxon>Hyphomicrobiales</taxon>
        <taxon>Aurantimonadaceae</taxon>
        <taxon>Jiella</taxon>
    </lineage>
</organism>
<proteinExistence type="inferred from homology"/>
<dbReference type="NCBIfam" id="NF000270">
    <property type="entry name" value="bla_class_D_alt"/>
    <property type="match status" value="1"/>
</dbReference>
<name>A0A4Y8RPF5_9HYPH</name>
<dbReference type="Pfam" id="PF00905">
    <property type="entry name" value="Transpeptidase"/>
    <property type="match status" value="1"/>
</dbReference>
<keyword evidence="6 8" id="KW-0046">Antibiotic resistance</keyword>
<dbReference type="SUPFAM" id="SSF56601">
    <property type="entry name" value="beta-lactamase/transpeptidase-like"/>
    <property type="match status" value="1"/>
</dbReference>
<keyword evidence="5 8" id="KW-0378">Hydrolase</keyword>
<dbReference type="GO" id="GO:0017001">
    <property type="term" value="P:antibiotic catabolic process"/>
    <property type="evidence" value="ECO:0007669"/>
    <property type="project" value="InterPro"/>
</dbReference>
<dbReference type="OrthoDB" id="9762883at2"/>
<evidence type="ECO:0000256" key="1">
    <source>
        <dbReference type="ARBA" id="ARBA00001526"/>
    </source>
</evidence>
<evidence type="ECO:0000256" key="2">
    <source>
        <dbReference type="ARBA" id="ARBA00007898"/>
    </source>
</evidence>
<evidence type="ECO:0000256" key="7">
    <source>
        <dbReference type="PIRSR" id="PIRSR602137-50"/>
    </source>
</evidence>
<protein>
    <recommendedName>
        <fullName evidence="3 8">Beta-lactamase</fullName>
        <ecNumber evidence="3 8">3.5.2.6</ecNumber>
    </recommendedName>
</protein>
<sequence>MSSVPPRSSAAQGLSTGRTRGALGRRSDIGGSSPFATSPARYFGSAASALAGEGSAAASPVRPQSTAARIAGARRPPIRCAANSSRSGIASPLSVKSRSVSCDIDALSIIAMVAWARAFPTRSLSMRPFIAAIVLACLAGPALADTRTLCLLAVDAESGETLVDIGPGCDERVTPASTFKLAIALMGFDAAILQNASEPELPFEEGYVAWRPEWRQATTPTTWLRDSVVWYSQQVMLRLGEKRASDYLARFGYGNQDISGVAGEGDGLTHAWLSNSIAISPREEAAFMQRLVRRELGVSQKAYAMTATIASYGEQGDGWQVYGKTGAGLPRGTDGRLLRGKPYGWFVGWAEKDGRRVAFAKLVQASEKPKVPPGFTARDSLFEELFARGGPLEPAPQ</sequence>
<dbReference type="AlphaFoldDB" id="A0A4Y8RPF5"/>
<dbReference type="InterPro" id="IPR012338">
    <property type="entry name" value="Beta-lactam/transpept-like"/>
</dbReference>
<reference evidence="11 12" key="1">
    <citation type="submission" date="2019-03" db="EMBL/GenBank/DDBJ databases">
        <title>Jiella endophytica sp. nov., a novel endophytic bacterium isolated from root of Ficus microcarpa Linn. f.</title>
        <authorList>
            <person name="Tuo L."/>
        </authorList>
    </citation>
    <scope>NUCLEOTIDE SEQUENCE [LARGE SCALE GENOMIC DNA]</scope>
    <source>
        <strain evidence="11 12">CBS5Q-3</strain>
    </source>
</reference>
<accession>A0A4Y8RPF5</accession>
<evidence type="ECO:0000313" key="11">
    <source>
        <dbReference type="EMBL" id="TFF25498.1"/>
    </source>
</evidence>
<dbReference type="InterPro" id="IPR002137">
    <property type="entry name" value="Beta-lactam_class-D_AS"/>
</dbReference>
<dbReference type="GO" id="GO:0005886">
    <property type="term" value="C:plasma membrane"/>
    <property type="evidence" value="ECO:0007669"/>
    <property type="project" value="TreeGrafter"/>
</dbReference>
<feature type="modified residue" description="N6-carboxylysine" evidence="7">
    <location>
        <position position="180"/>
    </location>
</feature>
<dbReference type="PROSITE" id="PS00337">
    <property type="entry name" value="BETA_LACTAMASE_D"/>
    <property type="match status" value="1"/>
</dbReference>
<evidence type="ECO:0000313" key="12">
    <source>
        <dbReference type="Proteomes" id="UP000298179"/>
    </source>
</evidence>
<evidence type="ECO:0000256" key="9">
    <source>
        <dbReference type="SAM" id="MobiDB-lite"/>
    </source>
</evidence>
<dbReference type="InterPro" id="IPR001460">
    <property type="entry name" value="PCN-bd_Tpept"/>
</dbReference>
<dbReference type="GO" id="GO:0008800">
    <property type="term" value="F:beta-lactamase activity"/>
    <property type="evidence" value="ECO:0007669"/>
    <property type="project" value="UniProtKB-UniRule"/>
</dbReference>
<feature type="compositionally biased region" description="Polar residues" evidence="9">
    <location>
        <begin position="1"/>
        <end position="18"/>
    </location>
</feature>
<evidence type="ECO:0000259" key="10">
    <source>
        <dbReference type="Pfam" id="PF00905"/>
    </source>
</evidence>
<dbReference type="PANTHER" id="PTHR30627:SF6">
    <property type="entry name" value="BETA-LACTAMASE YBXI-RELATED"/>
    <property type="match status" value="1"/>
</dbReference>
<gene>
    <name evidence="11" type="primary">blaOXA</name>
    <name evidence="11" type="ORF">E3C22_09115</name>
</gene>
<feature type="active site" description="Acyl-ester intermediate" evidence="7">
    <location>
        <position position="177"/>
    </location>
</feature>
<dbReference type="InterPro" id="IPR050515">
    <property type="entry name" value="Beta-lactam/transpept"/>
</dbReference>
<evidence type="ECO:0000256" key="3">
    <source>
        <dbReference type="ARBA" id="ARBA00012865"/>
    </source>
</evidence>
<comment type="caution">
    <text evidence="11">The sequence shown here is derived from an EMBL/GenBank/DDBJ whole genome shotgun (WGS) entry which is preliminary data.</text>
</comment>
<evidence type="ECO:0000256" key="6">
    <source>
        <dbReference type="ARBA" id="ARBA00023251"/>
    </source>
</evidence>
<evidence type="ECO:0000256" key="4">
    <source>
        <dbReference type="ARBA" id="ARBA00022729"/>
    </source>
</evidence>
<dbReference type="EMBL" id="SOZD01000002">
    <property type="protein sequence ID" value="TFF25498.1"/>
    <property type="molecule type" value="Genomic_DNA"/>
</dbReference>
<comment type="catalytic activity">
    <reaction evidence="1 8">
        <text>a beta-lactam + H2O = a substituted beta-amino acid</text>
        <dbReference type="Rhea" id="RHEA:20401"/>
        <dbReference type="ChEBI" id="CHEBI:15377"/>
        <dbReference type="ChEBI" id="CHEBI:35627"/>
        <dbReference type="ChEBI" id="CHEBI:140347"/>
        <dbReference type="EC" id="3.5.2.6"/>
    </reaction>
</comment>
<dbReference type="Gene3D" id="3.40.710.10">
    <property type="entry name" value="DD-peptidase/beta-lactamase superfamily"/>
    <property type="match status" value="1"/>
</dbReference>
<keyword evidence="4" id="KW-0732">Signal</keyword>
<evidence type="ECO:0000256" key="5">
    <source>
        <dbReference type="ARBA" id="ARBA00022801"/>
    </source>
</evidence>
<dbReference type="GO" id="GO:0046677">
    <property type="term" value="P:response to antibiotic"/>
    <property type="evidence" value="ECO:0007669"/>
    <property type="project" value="UniProtKB-UniRule"/>
</dbReference>
<dbReference type="EC" id="3.5.2.6" evidence="3 8"/>
<comment type="similarity">
    <text evidence="2 8">Belongs to the class-D beta-lactamase family.</text>
</comment>
<evidence type="ECO:0000256" key="8">
    <source>
        <dbReference type="RuleBase" id="RU361140"/>
    </source>
</evidence>
<keyword evidence="12" id="KW-1185">Reference proteome</keyword>
<dbReference type="PANTHER" id="PTHR30627">
    <property type="entry name" value="PEPTIDOGLYCAN D,D-TRANSPEPTIDASE"/>
    <property type="match status" value="1"/>
</dbReference>
<feature type="domain" description="Penicillin-binding protein transpeptidase" evidence="10">
    <location>
        <begin position="165"/>
        <end position="367"/>
    </location>
</feature>